<dbReference type="Pfam" id="PF00903">
    <property type="entry name" value="Glyoxalase"/>
    <property type="match status" value="1"/>
</dbReference>
<name>A0A4Q7WUF6_9ACTN</name>
<dbReference type="InterPro" id="IPR029068">
    <property type="entry name" value="Glyas_Bleomycin-R_OHBP_Dase"/>
</dbReference>
<proteinExistence type="predicted"/>
<dbReference type="Proteomes" id="UP000292027">
    <property type="component" value="Unassembled WGS sequence"/>
</dbReference>
<dbReference type="PROSITE" id="PS51819">
    <property type="entry name" value="VOC"/>
    <property type="match status" value="1"/>
</dbReference>
<evidence type="ECO:0000259" key="1">
    <source>
        <dbReference type="PROSITE" id="PS51819"/>
    </source>
</evidence>
<organism evidence="2 3">
    <name type="scientific">Kribbella rubisoli</name>
    <dbReference type="NCBI Taxonomy" id="3075929"/>
    <lineage>
        <taxon>Bacteria</taxon>
        <taxon>Bacillati</taxon>
        <taxon>Actinomycetota</taxon>
        <taxon>Actinomycetes</taxon>
        <taxon>Propionibacteriales</taxon>
        <taxon>Kribbellaceae</taxon>
        <taxon>Kribbella</taxon>
    </lineage>
</organism>
<gene>
    <name evidence="2" type="ORF">EV645_4851</name>
</gene>
<dbReference type="Gene3D" id="3.30.720.110">
    <property type="match status" value="1"/>
</dbReference>
<dbReference type="InterPro" id="IPR004360">
    <property type="entry name" value="Glyas_Fos-R_dOase_dom"/>
</dbReference>
<feature type="domain" description="VOC" evidence="1">
    <location>
        <begin position="4"/>
        <end position="129"/>
    </location>
</feature>
<dbReference type="AlphaFoldDB" id="A0A4Q7WUF6"/>
<reference evidence="2 3" key="1">
    <citation type="journal article" date="2015" name="Stand. Genomic Sci.">
        <title>Genomic Encyclopedia of Bacterial and Archaeal Type Strains, Phase III: the genomes of soil and plant-associated and newly described type strains.</title>
        <authorList>
            <person name="Whitman W.B."/>
            <person name="Woyke T."/>
            <person name="Klenk H.P."/>
            <person name="Zhou Y."/>
            <person name="Lilburn T.G."/>
            <person name="Beck B.J."/>
            <person name="De Vos P."/>
            <person name="Vandamme P."/>
            <person name="Eisen J.A."/>
            <person name="Garrity G."/>
            <person name="Hugenholtz P."/>
            <person name="Kyrpides N.C."/>
        </authorList>
    </citation>
    <scope>NUCLEOTIDE SEQUENCE [LARGE SCALE GENOMIC DNA]</scope>
    <source>
        <strain evidence="2 3">VKM Ac-2540</strain>
    </source>
</reference>
<accession>A0A4Q7WUF6</accession>
<evidence type="ECO:0000313" key="3">
    <source>
        <dbReference type="Proteomes" id="UP000292027"/>
    </source>
</evidence>
<protein>
    <submittedName>
        <fullName evidence="2">PhnB protein</fullName>
    </submittedName>
</protein>
<dbReference type="Gene3D" id="3.30.720.120">
    <property type="match status" value="1"/>
</dbReference>
<dbReference type="InterPro" id="IPR037523">
    <property type="entry name" value="VOC_core"/>
</dbReference>
<dbReference type="PANTHER" id="PTHR34109">
    <property type="entry name" value="BNAUNNG04460D PROTEIN-RELATED"/>
    <property type="match status" value="1"/>
</dbReference>
<evidence type="ECO:0000313" key="2">
    <source>
        <dbReference type="EMBL" id="RZU13991.1"/>
    </source>
</evidence>
<dbReference type="PANTHER" id="PTHR34109:SF1">
    <property type="entry name" value="VOC DOMAIN-CONTAINING PROTEIN"/>
    <property type="match status" value="1"/>
</dbReference>
<dbReference type="CDD" id="cd07246">
    <property type="entry name" value="VOC_like"/>
    <property type="match status" value="1"/>
</dbReference>
<sequence>MVASVTQIAIHLVVNDPDQAASWYADALGAQETSRLTVPDGRTLTVELLLGDTILAVAGEMPDRGQHTPAALGGTPAALHIQVPNIDSAWARALQAGATVYEPVHDAFWGDRTGQFLDPSGHRWALDQHVQDVSPAEIAARAAELFSGSATP</sequence>
<dbReference type="SUPFAM" id="SSF54593">
    <property type="entry name" value="Glyoxalase/Bleomycin resistance protein/Dihydroxybiphenyl dioxygenase"/>
    <property type="match status" value="1"/>
</dbReference>
<comment type="caution">
    <text evidence="2">The sequence shown here is derived from an EMBL/GenBank/DDBJ whole genome shotgun (WGS) entry which is preliminary data.</text>
</comment>
<keyword evidence="3" id="KW-1185">Reference proteome</keyword>
<dbReference type="EMBL" id="SHKR01000013">
    <property type="protein sequence ID" value="RZU13991.1"/>
    <property type="molecule type" value="Genomic_DNA"/>
</dbReference>